<name>A0A109HLH1_XANCT</name>
<dbReference type="OrthoDB" id="9791445at2"/>
<comment type="caution">
    <text evidence="19">The sequence shown here is derived from an EMBL/GenBank/DDBJ whole genome shotgun (WGS) entry which is preliminary data.</text>
</comment>
<evidence type="ECO:0000259" key="18">
    <source>
        <dbReference type="Pfam" id="PF02823"/>
    </source>
</evidence>
<evidence type="ECO:0000256" key="9">
    <source>
        <dbReference type="ARBA" id="ARBA00023065"/>
    </source>
</evidence>
<evidence type="ECO:0000256" key="11">
    <source>
        <dbReference type="ARBA" id="ARBA00023196"/>
    </source>
</evidence>
<dbReference type="InterPro" id="IPR020546">
    <property type="entry name" value="ATP_synth_F1_dsu/esu_N"/>
</dbReference>
<evidence type="ECO:0000256" key="6">
    <source>
        <dbReference type="ARBA" id="ARBA00022448"/>
    </source>
</evidence>
<evidence type="ECO:0000259" key="17">
    <source>
        <dbReference type="Pfam" id="PF00401"/>
    </source>
</evidence>
<reference evidence="19 20" key="1">
    <citation type="submission" date="2015-11" db="EMBL/GenBank/DDBJ databases">
        <title>Long Read and Single Molecule DNA Sequencing Simplifies Genome Assembly and TAL Effector Gene Analysis of Xanthomonas translucens.</title>
        <authorList>
            <person name="Peng Z."/>
            <person name="Hu Y."/>
            <person name="Xie J."/>
            <person name="Potnis N."/>
            <person name="Akhunova A."/>
            <person name="Jones J."/>
            <person name="Liu Z."/>
            <person name="White F."/>
            <person name="Liu S."/>
        </authorList>
    </citation>
    <scope>NUCLEOTIDE SEQUENCE [LARGE SCALE GENOMIC DNA]</scope>
    <source>
        <strain evidence="19 20">B1</strain>
    </source>
</reference>
<dbReference type="InterPro" id="IPR036771">
    <property type="entry name" value="ATPsynth_dsu/esu_N"/>
</dbReference>
<organism evidence="19 20">
    <name type="scientific">Xanthomonas campestris pv. translucens</name>
    <dbReference type="NCBI Taxonomy" id="343"/>
    <lineage>
        <taxon>Bacteria</taxon>
        <taxon>Pseudomonadati</taxon>
        <taxon>Pseudomonadota</taxon>
        <taxon>Gammaproteobacteria</taxon>
        <taxon>Lysobacterales</taxon>
        <taxon>Lysobacteraceae</taxon>
        <taxon>Xanthomonas</taxon>
        <taxon>Xanthomonas translucens group</taxon>
    </lineage>
</organism>
<dbReference type="Proteomes" id="UP000055854">
    <property type="component" value="Unassembled WGS sequence"/>
</dbReference>
<dbReference type="Gene3D" id="2.60.15.10">
    <property type="entry name" value="F0F1 ATP synthase delta/epsilon subunit, N-terminal"/>
    <property type="match status" value="1"/>
</dbReference>
<keyword evidence="12 15" id="KW-0066">ATP synthesis</keyword>
<keyword evidence="11 15" id="KW-0139">CF(1)</keyword>
<evidence type="ECO:0000313" key="20">
    <source>
        <dbReference type="Proteomes" id="UP000055854"/>
    </source>
</evidence>
<dbReference type="GO" id="GO:0005524">
    <property type="term" value="F:ATP binding"/>
    <property type="evidence" value="ECO:0007669"/>
    <property type="project" value="UniProtKB-UniRule"/>
</dbReference>
<dbReference type="GO" id="GO:0045259">
    <property type="term" value="C:proton-transporting ATP synthase complex"/>
    <property type="evidence" value="ECO:0007669"/>
    <property type="project" value="UniProtKB-KW"/>
</dbReference>
<dbReference type="GeneID" id="66889542"/>
<evidence type="ECO:0000313" key="19">
    <source>
        <dbReference type="EMBL" id="KWV11660.1"/>
    </source>
</evidence>
<dbReference type="PANTHER" id="PTHR13822:SF10">
    <property type="entry name" value="ATP SYNTHASE EPSILON CHAIN, CHLOROPLASTIC"/>
    <property type="match status" value="1"/>
</dbReference>
<feature type="domain" description="ATP synthase epsilon subunit C-terminal" evidence="17">
    <location>
        <begin position="88"/>
        <end position="131"/>
    </location>
</feature>
<accession>A0A109HLH1</accession>
<keyword evidence="7 15" id="KW-1003">Cell membrane</keyword>
<comment type="function">
    <text evidence="1 15">Produces ATP from ADP in the presence of a proton gradient across the membrane.</text>
</comment>
<evidence type="ECO:0000256" key="10">
    <source>
        <dbReference type="ARBA" id="ARBA00023136"/>
    </source>
</evidence>
<dbReference type="GO" id="GO:0005886">
    <property type="term" value="C:plasma membrane"/>
    <property type="evidence" value="ECO:0007669"/>
    <property type="project" value="UniProtKB-SubCell"/>
</dbReference>
<evidence type="ECO:0000256" key="8">
    <source>
        <dbReference type="ARBA" id="ARBA00022781"/>
    </source>
</evidence>
<gene>
    <name evidence="15" type="primary">atpC</name>
    <name evidence="19" type="ORF">ATB53_05895</name>
</gene>
<proteinExistence type="inferred from homology"/>
<keyword evidence="8 15" id="KW-0375">Hydrogen ion transport</keyword>
<feature type="domain" description="ATP synthase F1 complex delta/epsilon subunit N-terminal" evidence="18">
    <location>
        <begin position="5"/>
        <end position="83"/>
    </location>
</feature>
<comment type="subcellular location">
    <subcellularLocation>
        <location evidence="2 15">Cell membrane</location>
        <topology evidence="2 15">Peripheral membrane protein</topology>
    </subcellularLocation>
</comment>
<protein>
    <recommendedName>
        <fullName evidence="5 15">ATP synthase epsilon chain</fullName>
    </recommendedName>
    <alternativeName>
        <fullName evidence="14 15">ATP synthase F1 sector epsilon subunit</fullName>
    </alternativeName>
    <alternativeName>
        <fullName evidence="13 15">F-ATPase epsilon subunit</fullName>
    </alternativeName>
</protein>
<dbReference type="Pfam" id="PF02823">
    <property type="entry name" value="ATP-synt_DE_N"/>
    <property type="match status" value="1"/>
</dbReference>
<evidence type="ECO:0000256" key="7">
    <source>
        <dbReference type="ARBA" id="ARBA00022475"/>
    </source>
</evidence>
<evidence type="ECO:0000256" key="5">
    <source>
        <dbReference type="ARBA" id="ARBA00014480"/>
    </source>
</evidence>
<evidence type="ECO:0000256" key="16">
    <source>
        <dbReference type="RuleBase" id="RU003656"/>
    </source>
</evidence>
<comment type="similarity">
    <text evidence="3 15 16">Belongs to the ATPase epsilon chain family.</text>
</comment>
<dbReference type="NCBIfam" id="TIGR01216">
    <property type="entry name" value="ATP_synt_epsi"/>
    <property type="match status" value="1"/>
</dbReference>
<dbReference type="InterPro" id="IPR001469">
    <property type="entry name" value="ATP_synth_F1_dsu/esu"/>
</dbReference>
<dbReference type="GO" id="GO:0046933">
    <property type="term" value="F:proton-transporting ATP synthase activity, rotational mechanism"/>
    <property type="evidence" value="ECO:0007669"/>
    <property type="project" value="UniProtKB-UniRule"/>
</dbReference>
<keyword evidence="9 15" id="KW-0406">Ion transport</keyword>
<evidence type="ECO:0000256" key="13">
    <source>
        <dbReference type="ARBA" id="ARBA00030215"/>
    </source>
</evidence>
<evidence type="ECO:0000256" key="12">
    <source>
        <dbReference type="ARBA" id="ARBA00023310"/>
    </source>
</evidence>
<dbReference type="FunFam" id="2.60.15.10:FF:000001">
    <property type="entry name" value="ATP synthase epsilon chain"/>
    <property type="match status" value="1"/>
</dbReference>
<dbReference type="PANTHER" id="PTHR13822">
    <property type="entry name" value="ATP SYNTHASE DELTA/EPSILON CHAIN"/>
    <property type="match status" value="1"/>
</dbReference>
<dbReference type="HAMAP" id="MF_00530">
    <property type="entry name" value="ATP_synth_epsil_bac"/>
    <property type="match status" value="1"/>
</dbReference>
<dbReference type="SUPFAM" id="SSF46604">
    <property type="entry name" value="Epsilon subunit of F1F0-ATP synthase C-terminal domain"/>
    <property type="match status" value="1"/>
</dbReference>
<keyword evidence="6 15" id="KW-0813">Transport</keyword>
<comment type="subunit">
    <text evidence="4 15 16">F-type ATPases have 2 components, CF(1) - the catalytic core - and CF(0) - the membrane proton channel. CF(1) has five subunits: alpha(3), beta(3), gamma(1), delta(1), epsilon(1). CF(0) has three main subunits: a, b and c.</text>
</comment>
<evidence type="ECO:0000256" key="1">
    <source>
        <dbReference type="ARBA" id="ARBA00003543"/>
    </source>
</evidence>
<evidence type="ECO:0000256" key="14">
    <source>
        <dbReference type="ARBA" id="ARBA00031795"/>
    </source>
</evidence>
<evidence type="ECO:0000256" key="15">
    <source>
        <dbReference type="HAMAP-Rule" id="MF_00530"/>
    </source>
</evidence>
<dbReference type="AlphaFoldDB" id="A0A109HLH1"/>
<dbReference type="SUPFAM" id="SSF51344">
    <property type="entry name" value="Epsilon subunit of F1F0-ATP synthase N-terminal domain"/>
    <property type="match status" value="1"/>
</dbReference>
<dbReference type="EMBL" id="LNTA01000271">
    <property type="protein sequence ID" value="KWV11660.1"/>
    <property type="molecule type" value="Genomic_DNA"/>
</dbReference>
<dbReference type="Pfam" id="PF00401">
    <property type="entry name" value="ATP-synt_DE"/>
    <property type="match status" value="1"/>
</dbReference>
<dbReference type="InterPro" id="IPR036794">
    <property type="entry name" value="ATP_F1_dsu/esu_C_sf"/>
</dbReference>
<dbReference type="RefSeq" id="WP_003476070.1">
    <property type="nucleotide sequence ID" value="NZ_CP074365.1"/>
</dbReference>
<evidence type="ECO:0000256" key="4">
    <source>
        <dbReference type="ARBA" id="ARBA00011648"/>
    </source>
</evidence>
<sequence>MSTIRCDIVSAEHEIYHGEATLVVATGELGELGIAPKHAPLITRLKPGKVVVTTPSGEQLDFAISGGILEVQPQVVTILADTAIRAQDIDEASVRKAKDEAERMLANRGDGIDVAEAQAKLAEVTAQLQALERLRKHLKH</sequence>
<dbReference type="CDD" id="cd12152">
    <property type="entry name" value="F1-ATPase_delta"/>
    <property type="match status" value="1"/>
</dbReference>
<dbReference type="Gene3D" id="1.20.5.440">
    <property type="entry name" value="ATP synthase delta/epsilon subunit, C-terminal domain"/>
    <property type="match status" value="1"/>
</dbReference>
<evidence type="ECO:0000256" key="3">
    <source>
        <dbReference type="ARBA" id="ARBA00005712"/>
    </source>
</evidence>
<dbReference type="InterPro" id="IPR020547">
    <property type="entry name" value="ATP_synth_F1_esu_C"/>
</dbReference>
<keyword evidence="10 15" id="KW-0472">Membrane</keyword>
<dbReference type="NCBIfam" id="NF001847">
    <property type="entry name" value="PRK00571.1-4"/>
    <property type="match status" value="1"/>
</dbReference>
<evidence type="ECO:0000256" key="2">
    <source>
        <dbReference type="ARBA" id="ARBA00004202"/>
    </source>
</evidence>